<dbReference type="InterPro" id="IPR005632">
    <property type="entry name" value="Chaperone_Skp"/>
</dbReference>
<dbReference type="RefSeq" id="WP_168139504.1">
    <property type="nucleotide sequence ID" value="NZ_JAAVJR010000290.1"/>
</dbReference>
<protein>
    <submittedName>
        <fullName evidence="1">OmpH family outer membrane protein</fullName>
    </submittedName>
</protein>
<gene>
    <name evidence="1" type="ORF">HC175_16765</name>
</gene>
<dbReference type="Gene3D" id="3.30.910.20">
    <property type="entry name" value="Skp domain"/>
    <property type="match status" value="1"/>
</dbReference>
<dbReference type="SUPFAM" id="SSF111384">
    <property type="entry name" value="OmpH-like"/>
    <property type="match status" value="1"/>
</dbReference>
<organism evidence="1 2">
    <name type="scientific">Salinimicrobium oceani</name>
    <dbReference type="NCBI Taxonomy" id="2722702"/>
    <lineage>
        <taxon>Bacteria</taxon>
        <taxon>Pseudomonadati</taxon>
        <taxon>Bacteroidota</taxon>
        <taxon>Flavobacteriia</taxon>
        <taxon>Flavobacteriales</taxon>
        <taxon>Flavobacteriaceae</taxon>
        <taxon>Salinimicrobium</taxon>
    </lineage>
</organism>
<name>A0ABX1D266_9FLAO</name>
<keyword evidence="2" id="KW-1185">Reference proteome</keyword>
<dbReference type="Proteomes" id="UP000703674">
    <property type="component" value="Unassembled WGS sequence"/>
</dbReference>
<feature type="non-terminal residue" evidence="1">
    <location>
        <position position="1"/>
    </location>
</feature>
<proteinExistence type="predicted"/>
<accession>A0ABX1D266</accession>
<sequence>IGLENNIKGFRQKAGVMMQMKRNELTQPLYEKINVAMLEVVNEENFTQIFHADGTSLAFSAEELDITRKVLKKLGVEVKE</sequence>
<dbReference type="InterPro" id="IPR024930">
    <property type="entry name" value="Skp_dom_sf"/>
</dbReference>
<dbReference type="Pfam" id="PF03938">
    <property type="entry name" value="OmpH"/>
    <property type="match status" value="1"/>
</dbReference>
<reference evidence="1 2" key="1">
    <citation type="submission" date="2020-03" db="EMBL/GenBank/DDBJ databases">
        <title>Salinimicrobium sp. nov, isolated from SCS.</title>
        <authorList>
            <person name="Cao W.R."/>
        </authorList>
    </citation>
    <scope>NUCLEOTIDE SEQUENCE [LARGE SCALE GENOMIC DNA]</scope>
    <source>
        <strain evidence="2">J15B91</strain>
    </source>
</reference>
<dbReference type="EMBL" id="JAAVJR010000290">
    <property type="protein sequence ID" value="NJW54565.1"/>
    <property type="molecule type" value="Genomic_DNA"/>
</dbReference>
<evidence type="ECO:0000313" key="2">
    <source>
        <dbReference type="Proteomes" id="UP000703674"/>
    </source>
</evidence>
<comment type="caution">
    <text evidence="1">The sequence shown here is derived from an EMBL/GenBank/DDBJ whole genome shotgun (WGS) entry which is preliminary data.</text>
</comment>
<evidence type="ECO:0000313" key="1">
    <source>
        <dbReference type="EMBL" id="NJW54565.1"/>
    </source>
</evidence>